<gene>
    <name evidence="2" type="ORF">CBR_g54926</name>
</gene>
<dbReference type="Gramene" id="GBG59824">
    <property type="protein sequence ID" value="GBG59824"/>
    <property type="gene ID" value="CBR_g54926"/>
</dbReference>
<evidence type="ECO:0000256" key="1">
    <source>
        <dbReference type="SAM" id="MobiDB-lite"/>
    </source>
</evidence>
<keyword evidence="3" id="KW-1185">Reference proteome</keyword>
<feature type="region of interest" description="Disordered" evidence="1">
    <location>
        <begin position="106"/>
        <end position="195"/>
    </location>
</feature>
<feature type="compositionally biased region" description="Basic and acidic residues" evidence="1">
    <location>
        <begin position="136"/>
        <end position="149"/>
    </location>
</feature>
<evidence type="ECO:0000313" key="3">
    <source>
        <dbReference type="Proteomes" id="UP000265515"/>
    </source>
</evidence>
<feature type="compositionally biased region" description="Gly residues" evidence="1">
    <location>
        <begin position="173"/>
        <end position="182"/>
    </location>
</feature>
<evidence type="ECO:0000313" key="2">
    <source>
        <dbReference type="EMBL" id="GBG59824.1"/>
    </source>
</evidence>
<accession>A0A388JPU6</accession>
<sequence>MKPPMGKHTLRTRRGPDVTRTSTQRRLCVREEDMSRRQMNVAARLVQERNTIRYITRHAKSEEVKTVRTKTEPWRTNLVEMHREPSKRKLQMEETEKGDNDIDIRRREESTKYTPKSKTVRKKTVGGATPLAPTKHVTENKRDHNKGEATDVNNAQVGGSSEDIEGSMRCGRQVGGSSGGRHIGGHNIQYRERHV</sequence>
<name>A0A388JPU6_CHABU</name>
<reference evidence="2 3" key="1">
    <citation type="journal article" date="2018" name="Cell">
        <title>The Chara Genome: Secondary Complexity and Implications for Plant Terrestrialization.</title>
        <authorList>
            <person name="Nishiyama T."/>
            <person name="Sakayama H."/>
            <person name="Vries J.D."/>
            <person name="Buschmann H."/>
            <person name="Saint-Marcoux D."/>
            <person name="Ullrich K.K."/>
            <person name="Haas F.B."/>
            <person name="Vanderstraeten L."/>
            <person name="Becker D."/>
            <person name="Lang D."/>
            <person name="Vosolsobe S."/>
            <person name="Rombauts S."/>
            <person name="Wilhelmsson P.K.I."/>
            <person name="Janitza P."/>
            <person name="Kern R."/>
            <person name="Heyl A."/>
            <person name="Rumpler F."/>
            <person name="Villalobos L.I.A.C."/>
            <person name="Clay J.M."/>
            <person name="Skokan R."/>
            <person name="Toyoda A."/>
            <person name="Suzuki Y."/>
            <person name="Kagoshima H."/>
            <person name="Schijlen E."/>
            <person name="Tajeshwar N."/>
            <person name="Catarino B."/>
            <person name="Hetherington A.J."/>
            <person name="Saltykova A."/>
            <person name="Bonnot C."/>
            <person name="Breuninger H."/>
            <person name="Symeonidi A."/>
            <person name="Radhakrishnan G.V."/>
            <person name="Van Nieuwerburgh F."/>
            <person name="Deforce D."/>
            <person name="Chang C."/>
            <person name="Karol K.G."/>
            <person name="Hedrich R."/>
            <person name="Ulvskov P."/>
            <person name="Glockner G."/>
            <person name="Delwiche C.F."/>
            <person name="Petrasek J."/>
            <person name="Van de Peer Y."/>
            <person name="Friml J."/>
            <person name="Beilby M."/>
            <person name="Dolan L."/>
            <person name="Kohara Y."/>
            <person name="Sugano S."/>
            <person name="Fujiyama A."/>
            <person name="Delaux P.-M."/>
            <person name="Quint M."/>
            <person name="TheiBen G."/>
            <person name="Hagemann M."/>
            <person name="Harholt J."/>
            <person name="Dunand C."/>
            <person name="Zachgo S."/>
            <person name="Langdale J."/>
            <person name="Maumus F."/>
            <person name="Straeten D.V.D."/>
            <person name="Gould S.B."/>
            <person name="Rensing S.A."/>
        </authorList>
    </citation>
    <scope>NUCLEOTIDE SEQUENCE [LARGE SCALE GENOMIC DNA]</scope>
    <source>
        <strain evidence="2 3">S276</strain>
    </source>
</reference>
<dbReference type="AlphaFoldDB" id="A0A388JPU6"/>
<proteinExistence type="predicted"/>
<feature type="region of interest" description="Disordered" evidence="1">
    <location>
        <begin position="1"/>
        <end position="23"/>
    </location>
</feature>
<dbReference type="Proteomes" id="UP000265515">
    <property type="component" value="Unassembled WGS sequence"/>
</dbReference>
<comment type="caution">
    <text evidence="2">The sequence shown here is derived from an EMBL/GenBank/DDBJ whole genome shotgun (WGS) entry which is preliminary data.</text>
</comment>
<dbReference type="EMBL" id="BFEA01000006">
    <property type="protein sequence ID" value="GBG59824.1"/>
    <property type="molecule type" value="Genomic_DNA"/>
</dbReference>
<protein>
    <submittedName>
        <fullName evidence="2">Uncharacterized protein</fullName>
    </submittedName>
</protein>
<organism evidence="2 3">
    <name type="scientific">Chara braunii</name>
    <name type="common">Braun's stonewort</name>
    <dbReference type="NCBI Taxonomy" id="69332"/>
    <lineage>
        <taxon>Eukaryota</taxon>
        <taxon>Viridiplantae</taxon>
        <taxon>Streptophyta</taxon>
        <taxon>Charophyceae</taxon>
        <taxon>Charales</taxon>
        <taxon>Characeae</taxon>
        <taxon>Chara</taxon>
    </lineage>
</organism>